<name>A0A448Z2I6_9STRA</name>
<evidence type="ECO:0008006" key="5">
    <source>
        <dbReference type="Google" id="ProtNLM"/>
    </source>
</evidence>
<accession>A0A448Z2I6</accession>
<reference evidence="3 4" key="1">
    <citation type="submission" date="2019-01" db="EMBL/GenBank/DDBJ databases">
        <authorList>
            <person name="Ferrante I. M."/>
        </authorList>
    </citation>
    <scope>NUCLEOTIDE SEQUENCE [LARGE SCALE GENOMIC DNA]</scope>
    <source>
        <strain evidence="3 4">B856</strain>
    </source>
</reference>
<sequence>MFHKNGPNCNEDPGACPNQLLYYKDYVSDNTDREFRLPSEIEDRESSCALQRPDNYNENTLVGLSNYVSPANFKLYGKVNAKRHAEQLNQYYAIKDYVDTCSDIQGTDINFVYNDWWGIGELIRLTQDHNSARALGDWYIPPTPAPTYNDEITEAPTFFPTFLPTFDVTMFQPTISPQPTNAPSDRPTQTIDPCSVFDGNCKGCKKNNEECLWCVSSNTCYDRGVFENIFDLDDEVIPCAGEDILDSFDTTCKAPSRDQSSVYDDDFEISDSSDSNETSTEDEVDEVIETPSPTTNQPVEPPTLPPVFVPLSPPTAVESSKNIFNKWFGGGSSSASTSLTILPCVTTIFISMALILLNFKE</sequence>
<feature type="compositionally biased region" description="Acidic residues" evidence="1">
    <location>
        <begin position="279"/>
        <end position="288"/>
    </location>
</feature>
<evidence type="ECO:0000313" key="4">
    <source>
        <dbReference type="Proteomes" id="UP000291116"/>
    </source>
</evidence>
<dbReference type="AlphaFoldDB" id="A0A448Z2I6"/>
<proteinExistence type="predicted"/>
<keyword evidence="2" id="KW-0812">Transmembrane</keyword>
<gene>
    <name evidence="3" type="ORF">PSNMU_V1.4_AUG-EV-PASAV3_0029280</name>
</gene>
<keyword evidence="4" id="KW-1185">Reference proteome</keyword>
<protein>
    <recommendedName>
        <fullName evidence="5">PSI domain-containing protein</fullName>
    </recommendedName>
</protein>
<dbReference type="Pfam" id="PF26146">
    <property type="entry name" value="PI-PLC_X"/>
    <property type="match status" value="1"/>
</dbReference>
<dbReference type="EMBL" id="CAACVS010000082">
    <property type="protein sequence ID" value="VEU36252.1"/>
    <property type="molecule type" value="Genomic_DNA"/>
</dbReference>
<dbReference type="Proteomes" id="UP000291116">
    <property type="component" value="Unassembled WGS sequence"/>
</dbReference>
<feature type="region of interest" description="Disordered" evidence="1">
    <location>
        <begin position="254"/>
        <end position="307"/>
    </location>
</feature>
<organism evidence="3 4">
    <name type="scientific">Pseudo-nitzschia multistriata</name>
    <dbReference type="NCBI Taxonomy" id="183589"/>
    <lineage>
        <taxon>Eukaryota</taxon>
        <taxon>Sar</taxon>
        <taxon>Stramenopiles</taxon>
        <taxon>Ochrophyta</taxon>
        <taxon>Bacillariophyta</taxon>
        <taxon>Bacillariophyceae</taxon>
        <taxon>Bacillariophycidae</taxon>
        <taxon>Bacillariales</taxon>
        <taxon>Bacillariaceae</taxon>
        <taxon>Pseudo-nitzschia</taxon>
    </lineage>
</organism>
<keyword evidence="2" id="KW-0472">Membrane</keyword>
<keyword evidence="2" id="KW-1133">Transmembrane helix</keyword>
<evidence type="ECO:0000313" key="3">
    <source>
        <dbReference type="EMBL" id="VEU36252.1"/>
    </source>
</evidence>
<feature type="transmembrane region" description="Helical" evidence="2">
    <location>
        <begin position="339"/>
        <end position="359"/>
    </location>
</feature>
<dbReference type="OrthoDB" id="191594at2759"/>
<evidence type="ECO:0000256" key="1">
    <source>
        <dbReference type="SAM" id="MobiDB-lite"/>
    </source>
</evidence>
<evidence type="ECO:0000256" key="2">
    <source>
        <dbReference type="SAM" id="Phobius"/>
    </source>
</evidence>